<proteinExistence type="inferred from homology"/>
<feature type="region of interest" description="Disordered" evidence="12">
    <location>
        <begin position="28"/>
        <end position="133"/>
    </location>
</feature>
<feature type="compositionally biased region" description="Polar residues" evidence="12">
    <location>
        <begin position="31"/>
        <end position="62"/>
    </location>
</feature>
<keyword evidence="8" id="KW-0350">Heme biosynthesis</keyword>
<dbReference type="Proteomes" id="UP000054466">
    <property type="component" value="Unassembled WGS sequence"/>
</dbReference>
<comment type="catalytic activity">
    <reaction evidence="11">
        <text>Fe(II)-heme o + 2 A + H2O = Fe(II)-heme a + 2 AH2</text>
        <dbReference type="Rhea" id="RHEA:63388"/>
        <dbReference type="ChEBI" id="CHEBI:13193"/>
        <dbReference type="ChEBI" id="CHEBI:15377"/>
        <dbReference type="ChEBI" id="CHEBI:17499"/>
        <dbReference type="ChEBI" id="CHEBI:60530"/>
        <dbReference type="ChEBI" id="CHEBI:61715"/>
        <dbReference type="EC" id="1.17.99.9"/>
    </reaction>
    <physiologicalReaction direction="left-to-right" evidence="11">
        <dbReference type="Rhea" id="RHEA:63389"/>
    </physiologicalReaction>
</comment>
<dbReference type="PANTHER" id="PTHR23289:SF2">
    <property type="entry name" value="CYTOCHROME C OXIDASE ASSEMBLY PROTEIN COX15 HOMOLOG"/>
    <property type="match status" value="1"/>
</dbReference>
<dbReference type="HOGENOM" id="CLU_017627_4_2_1"/>
<dbReference type="AlphaFoldDB" id="A0A0D2BZB0"/>
<evidence type="ECO:0000256" key="2">
    <source>
        <dbReference type="ARBA" id="ARBA00004141"/>
    </source>
</evidence>
<dbReference type="GeneID" id="27349336"/>
<evidence type="ECO:0000256" key="5">
    <source>
        <dbReference type="ARBA" id="ARBA00022989"/>
    </source>
</evidence>
<evidence type="ECO:0000256" key="1">
    <source>
        <dbReference type="ARBA" id="ARBA00001970"/>
    </source>
</evidence>
<reference evidence="14 15" key="1">
    <citation type="submission" date="2015-01" db="EMBL/GenBank/DDBJ databases">
        <title>The Genome Sequence of Cladophialophora immunda CBS83496.</title>
        <authorList>
            <consortium name="The Broad Institute Genomics Platform"/>
            <person name="Cuomo C."/>
            <person name="de Hoog S."/>
            <person name="Gorbushina A."/>
            <person name="Stielow B."/>
            <person name="Teixiera M."/>
            <person name="Abouelleil A."/>
            <person name="Chapman S.B."/>
            <person name="Priest M."/>
            <person name="Young S.K."/>
            <person name="Wortman J."/>
            <person name="Nusbaum C."/>
            <person name="Birren B."/>
        </authorList>
    </citation>
    <scope>NUCLEOTIDE SEQUENCE [LARGE SCALE GENOMIC DNA]</scope>
    <source>
        <strain evidence="14 15">CBS 83496</strain>
    </source>
</reference>
<evidence type="ECO:0000256" key="12">
    <source>
        <dbReference type="SAM" id="MobiDB-lite"/>
    </source>
</evidence>
<keyword evidence="4" id="KW-0479">Metal-binding</keyword>
<organism evidence="14 15">
    <name type="scientific">Cladophialophora immunda</name>
    <dbReference type="NCBI Taxonomy" id="569365"/>
    <lineage>
        <taxon>Eukaryota</taxon>
        <taxon>Fungi</taxon>
        <taxon>Dikarya</taxon>
        <taxon>Ascomycota</taxon>
        <taxon>Pezizomycotina</taxon>
        <taxon>Eurotiomycetes</taxon>
        <taxon>Chaetothyriomycetidae</taxon>
        <taxon>Chaetothyriales</taxon>
        <taxon>Herpotrichiellaceae</taxon>
        <taxon>Cladophialophora</taxon>
    </lineage>
</organism>
<dbReference type="Pfam" id="PF02628">
    <property type="entry name" value="COX15-CtaA"/>
    <property type="match status" value="1"/>
</dbReference>
<accession>A0A0D2BZB0</accession>
<dbReference type="RefSeq" id="XP_016244644.1">
    <property type="nucleotide sequence ID" value="XM_016397453.1"/>
</dbReference>
<dbReference type="GO" id="GO:0046872">
    <property type="term" value="F:metal ion binding"/>
    <property type="evidence" value="ECO:0007669"/>
    <property type="project" value="UniProtKB-KW"/>
</dbReference>
<keyword evidence="5 13" id="KW-1133">Transmembrane helix</keyword>
<comment type="cofactor">
    <cofactor evidence="1">
        <name>heme b</name>
        <dbReference type="ChEBI" id="CHEBI:60344"/>
    </cofactor>
</comment>
<keyword evidence="6" id="KW-0560">Oxidoreductase</keyword>
<dbReference type="InterPro" id="IPR023754">
    <property type="entry name" value="HemeA_Synthase_type2"/>
</dbReference>
<dbReference type="EMBL" id="KN847045">
    <property type="protein sequence ID" value="KIW24428.1"/>
    <property type="molecule type" value="Genomic_DNA"/>
</dbReference>
<keyword evidence="7" id="KW-0408">Iron</keyword>
<evidence type="ECO:0000256" key="13">
    <source>
        <dbReference type="SAM" id="Phobius"/>
    </source>
</evidence>
<dbReference type="GO" id="GO:0006784">
    <property type="term" value="P:heme A biosynthetic process"/>
    <property type="evidence" value="ECO:0007669"/>
    <property type="project" value="InterPro"/>
</dbReference>
<gene>
    <name evidence="14" type="ORF">PV07_10142</name>
</gene>
<comment type="subcellular location">
    <subcellularLocation>
        <location evidence="2">Membrane</location>
        <topology evidence="2">Multi-pass membrane protein</topology>
    </subcellularLocation>
</comment>
<keyword evidence="3 13" id="KW-0812">Transmembrane</keyword>
<feature type="transmembrane region" description="Helical" evidence="13">
    <location>
        <begin position="421"/>
        <end position="438"/>
    </location>
</feature>
<evidence type="ECO:0000256" key="8">
    <source>
        <dbReference type="ARBA" id="ARBA00023133"/>
    </source>
</evidence>
<comment type="pathway">
    <text evidence="10">Porphyrin-containing compound metabolism; heme A biosynthesis; heme A from heme O: step 1/1.</text>
</comment>
<evidence type="ECO:0000256" key="4">
    <source>
        <dbReference type="ARBA" id="ARBA00022723"/>
    </source>
</evidence>
<evidence type="ECO:0000256" key="11">
    <source>
        <dbReference type="ARBA" id="ARBA00048044"/>
    </source>
</evidence>
<evidence type="ECO:0000313" key="14">
    <source>
        <dbReference type="EMBL" id="KIW24428.1"/>
    </source>
</evidence>
<dbReference type="PANTHER" id="PTHR23289">
    <property type="entry name" value="CYTOCHROME C OXIDASE ASSEMBLY PROTEIN COX15"/>
    <property type="match status" value="1"/>
</dbReference>
<feature type="transmembrane region" description="Helical" evidence="13">
    <location>
        <begin position="484"/>
        <end position="506"/>
    </location>
</feature>
<evidence type="ECO:0000256" key="6">
    <source>
        <dbReference type="ARBA" id="ARBA00023002"/>
    </source>
</evidence>
<dbReference type="GO" id="GO:0120547">
    <property type="term" value="F:heme A synthase activity"/>
    <property type="evidence" value="ECO:0007669"/>
    <property type="project" value="UniProtKB-EC"/>
</dbReference>
<feature type="transmembrane region" description="Helical" evidence="13">
    <location>
        <begin position="139"/>
        <end position="159"/>
    </location>
</feature>
<dbReference type="InterPro" id="IPR003780">
    <property type="entry name" value="COX15/CtaA_fam"/>
</dbReference>
<feature type="transmembrane region" description="Helical" evidence="13">
    <location>
        <begin position="254"/>
        <end position="272"/>
    </location>
</feature>
<evidence type="ECO:0000313" key="15">
    <source>
        <dbReference type="Proteomes" id="UP000054466"/>
    </source>
</evidence>
<feature type="transmembrane region" description="Helical" evidence="13">
    <location>
        <begin position="292"/>
        <end position="313"/>
    </location>
</feature>
<evidence type="ECO:0000256" key="9">
    <source>
        <dbReference type="ARBA" id="ARBA00023136"/>
    </source>
</evidence>
<dbReference type="GO" id="GO:0005743">
    <property type="term" value="C:mitochondrial inner membrane"/>
    <property type="evidence" value="ECO:0007669"/>
    <property type="project" value="TreeGrafter"/>
</dbReference>
<keyword evidence="9 13" id="KW-0472">Membrane</keyword>
<name>A0A0D2BZB0_9EURO</name>
<feature type="transmembrane region" description="Helical" evidence="13">
    <location>
        <begin position="347"/>
        <end position="374"/>
    </location>
</feature>
<dbReference type="HAMAP" id="MF_01665">
    <property type="entry name" value="HemeA_synth_type2"/>
    <property type="match status" value="1"/>
</dbReference>
<evidence type="ECO:0000256" key="10">
    <source>
        <dbReference type="ARBA" id="ARBA00044501"/>
    </source>
</evidence>
<feature type="transmembrane region" description="Helical" evidence="13">
    <location>
        <begin position="459"/>
        <end position="478"/>
    </location>
</feature>
<evidence type="ECO:0008006" key="16">
    <source>
        <dbReference type="Google" id="ProtNLM"/>
    </source>
</evidence>
<dbReference type="GO" id="GO:0016653">
    <property type="term" value="F:oxidoreductase activity, acting on NAD(P)H, heme protein as acceptor"/>
    <property type="evidence" value="ECO:0007669"/>
    <property type="project" value="TreeGrafter"/>
</dbReference>
<keyword evidence="15" id="KW-1185">Reference proteome</keyword>
<evidence type="ECO:0000256" key="7">
    <source>
        <dbReference type="ARBA" id="ARBA00023004"/>
    </source>
</evidence>
<sequence length="608" mass="66154">MLPASAFSRTLREVAPGLSRRFFECSRRNHTSQLSKLQPQSTASRRAQPTSVTIRQARNLTTRCGPLIRNCSRPKPHYPSNNRSSTGAVVRGFSESGNTKASGAADEATGPNTHGKDAGKQESQSKSRSSFPDTSSNTVAYWLLGSAASVFGIVVFGGLTRLTESGLSITEWKPVTGSLPPMSDADWESEFAKYRSSPEFHMLNSRMTLEEFKSIYWMEWIHRLWGRFIGLSFVLPAAYFVARKQVSRSMAMRLLGIAGLIGFQGFIGWWMVKSGLKDDLFAPGSHPRVSQYRLTAHLGAAFVCYLAMLWNGLEILRTNKILRVSPDTANATLKGLSNPALRPFKRYVSLLAGLVFITAMSGGLVAGLDAGLIYNEFPYMGLGLTPPRSELWDKFYCRAPDHSDLWWRNLLENPSLVQLDHRILATTTFTAVMALWAFSRSATMQKILPRAAQRGVHGVVGFVCLQVVLGISTLLYLVPTGLASAHQAGSLALLTWTIVLGSRVWFPTQAARILAQRMMAKGNLGGTTAEMAQRAALMSSAAKAKSVMPGSPTALAAMGFIPVVTGVGLGLASHTEATVARLRAARMAEHQAVPEVGQTRSSPVSKTL</sequence>
<evidence type="ECO:0000256" key="3">
    <source>
        <dbReference type="ARBA" id="ARBA00022692"/>
    </source>
</evidence>
<dbReference type="OrthoDB" id="1726137at2759"/>
<feature type="transmembrane region" description="Helical" evidence="13">
    <location>
        <begin position="224"/>
        <end position="242"/>
    </location>
</feature>
<feature type="compositionally biased region" description="Basic and acidic residues" evidence="12">
    <location>
        <begin position="114"/>
        <end position="125"/>
    </location>
</feature>
<dbReference type="STRING" id="569365.A0A0D2BZB0"/>
<dbReference type="VEuPathDB" id="FungiDB:PV07_10142"/>
<protein>
    <recommendedName>
        <fullName evidence="16">Cytochrome c oxidase assembly protein COX15</fullName>
    </recommendedName>
</protein>